<proteinExistence type="predicted"/>
<evidence type="ECO:0000256" key="1">
    <source>
        <dbReference type="SAM" id="Phobius"/>
    </source>
</evidence>
<feature type="transmembrane region" description="Helical" evidence="1">
    <location>
        <begin position="20"/>
        <end position="43"/>
    </location>
</feature>
<evidence type="ECO:0000313" key="2">
    <source>
        <dbReference type="EMBL" id="AKM82622.1"/>
    </source>
</evidence>
<dbReference type="Proteomes" id="UP000035648">
    <property type="component" value="Chromosome"/>
</dbReference>
<gene>
    <name evidence="2" type="ORF">UT28_C0001G0845</name>
</gene>
<keyword evidence="1" id="KW-0812">Transmembrane</keyword>
<dbReference type="EMBL" id="CP011213">
    <property type="protein sequence ID" value="AKM82622.1"/>
    <property type="molecule type" value="Genomic_DNA"/>
</dbReference>
<reference evidence="2 3" key="1">
    <citation type="journal article" date="2015" name="Nature">
        <title>rRNA introns, odd ribosomes, and small enigmatic genomes across a large radiation of phyla.</title>
        <authorList>
            <person name="Brown C.T."/>
            <person name="Hug L.A."/>
            <person name="Thomas B.C."/>
            <person name="Sharon I."/>
            <person name="Castelle C.J."/>
            <person name="Singh A."/>
            <person name="Wilkins M.J."/>
            <person name="Williams K.H."/>
            <person name="Banfield J.F."/>
        </authorList>
    </citation>
    <scope>NUCLEOTIDE SEQUENCE [LARGE SCALE GENOMIC DNA]</scope>
</reference>
<evidence type="ECO:0000313" key="3">
    <source>
        <dbReference type="Proteomes" id="UP000035648"/>
    </source>
</evidence>
<keyword evidence="1" id="KW-0472">Membrane</keyword>
<organism evidence="2 3">
    <name type="scientific">Berkelbacteria bacterium GW2011_GWE1_39_12</name>
    <dbReference type="NCBI Taxonomy" id="1618337"/>
    <lineage>
        <taxon>Bacteria</taxon>
        <taxon>Candidatus Berkelbacteria</taxon>
    </lineage>
</organism>
<accession>A0A0G4B6I7</accession>
<dbReference type="AlphaFoldDB" id="A0A0G4B6I7"/>
<keyword evidence="1" id="KW-1133">Transmembrane helix</keyword>
<sequence>MMGTDYGTMMGSNGGVMMLFGWLAYLLFVVLIVLGIAAILKYLKK</sequence>
<name>A0A0G4B6I7_9BACT</name>
<dbReference type="KEGG" id="bbgw:UT28_C0001G0845"/>
<protein>
    <submittedName>
        <fullName evidence="2">Uncharacterized protein</fullName>
    </submittedName>
</protein>
<dbReference type="STRING" id="1618337.UT28_C0001G0845"/>